<dbReference type="InterPro" id="IPR010161">
    <property type="entry name" value="Peptidase_M20B"/>
</dbReference>
<comment type="subcellular location">
    <subcellularLocation>
        <location evidence="7">Cytoplasm</location>
    </subcellularLocation>
</comment>
<evidence type="ECO:0000256" key="5">
    <source>
        <dbReference type="ARBA" id="ARBA00022833"/>
    </source>
</evidence>
<dbReference type="CDD" id="cd03892">
    <property type="entry name" value="M20_peptT"/>
    <property type="match status" value="1"/>
</dbReference>
<dbReference type="Proteomes" id="UP000515913">
    <property type="component" value="Chromosome"/>
</dbReference>
<dbReference type="PIRSF" id="PIRSF037215">
    <property type="entry name" value="Peptidase_M20B"/>
    <property type="match status" value="1"/>
</dbReference>
<dbReference type="PROSITE" id="PS00759">
    <property type="entry name" value="ARGE_DAPE_CPG2_2"/>
    <property type="match status" value="1"/>
</dbReference>
<evidence type="ECO:0000256" key="4">
    <source>
        <dbReference type="ARBA" id="ARBA00022801"/>
    </source>
</evidence>
<keyword evidence="6 7" id="KW-0482">Metalloprotease</keyword>
<dbReference type="SUPFAM" id="SSF55031">
    <property type="entry name" value="Bacterial exopeptidase dimerisation domain"/>
    <property type="match status" value="1"/>
</dbReference>
<dbReference type="NCBIfam" id="NF009920">
    <property type="entry name" value="PRK13381.1"/>
    <property type="match status" value="1"/>
</dbReference>
<dbReference type="Pfam" id="PF01546">
    <property type="entry name" value="Peptidase_M20"/>
    <property type="match status" value="1"/>
</dbReference>
<evidence type="ECO:0000259" key="10">
    <source>
        <dbReference type="Pfam" id="PF07687"/>
    </source>
</evidence>
<dbReference type="GO" id="GO:0043171">
    <property type="term" value="P:peptide catabolic process"/>
    <property type="evidence" value="ECO:0007669"/>
    <property type="project" value="UniProtKB-UniRule"/>
</dbReference>
<keyword evidence="12" id="KW-1185">Reference proteome</keyword>
<dbReference type="EC" id="3.4.11.4" evidence="7"/>
<dbReference type="PANTHER" id="PTHR42994">
    <property type="entry name" value="PEPTIDASE T"/>
    <property type="match status" value="1"/>
</dbReference>
<feature type="binding site" evidence="7 9">
    <location>
        <position position="381"/>
    </location>
    <ligand>
        <name>Zn(2+)</name>
        <dbReference type="ChEBI" id="CHEBI:29105"/>
        <label>2</label>
    </ligand>
</feature>
<feature type="binding site" evidence="7 9">
    <location>
        <position position="199"/>
    </location>
    <ligand>
        <name>Zn(2+)</name>
        <dbReference type="ChEBI" id="CHEBI:29105"/>
        <label>1</label>
    </ligand>
</feature>
<dbReference type="SUPFAM" id="SSF53187">
    <property type="entry name" value="Zn-dependent exopeptidases"/>
    <property type="match status" value="1"/>
</dbReference>
<dbReference type="GO" id="GO:0008270">
    <property type="term" value="F:zinc ion binding"/>
    <property type="evidence" value="ECO:0007669"/>
    <property type="project" value="UniProtKB-UniRule"/>
</dbReference>
<evidence type="ECO:0000256" key="6">
    <source>
        <dbReference type="ARBA" id="ARBA00023049"/>
    </source>
</evidence>
<dbReference type="Pfam" id="PF07687">
    <property type="entry name" value="M20_dimer"/>
    <property type="match status" value="1"/>
</dbReference>
<dbReference type="GO" id="GO:0008237">
    <property type="term" value="F:metallopeptidase activity"/>
    <property type="evidence" value="ECO:0007669"/>
    <property type="project" value="UniProtKB-KW"/>
</dbReference>
<dbReference type="RefSeq" id="WP_176838487.1">
    <property type="nucleotide sequence ID" value="NZ_CP060637.1"/>
</dbReference>
<comment type="cofactor">
    <cofactor evidence="7 9">
        <name>Zn(2+)</name>
        <dbReference type="ChEBI" id="CHEBI:29105"/>
    </cofactor>
    <text evidence="7 9">Binds 2 Zn(2+) ions per subunit.</text>
</comment>
<comment type="catalytic activity">
    <reaction evidence="7">
        <text>Release of the N-terminal residue from a tripeptide.</text>
        <dbReference type="EC" id="3.4.11.4"/>
    </reaction>
</comment>
<dbReference type="NCBIfam" id="TIGR01882">
    <property type="entry name" value="peptidase-T"/>
    <property type="match status" value="1"/>
</dbReference>
<feature type="active site" description="Proton acceptor" evidence="7 8">
    <location>
        <position position="176"/>
    </location>
</feature>
<feature type="binding site" evidence="7 9">
    <location>
        <position position="79"/>
    </location>
    <ligand>
        <name>Zn(2+)</name>
        <dbReference type="ChEBI" id="CHEBI:29105"/>
        <label>1</label>
    </ligand>
</feature>
<keyword evidence="3 7" id="KW-0479">Metal-binding</keyword>
<evidence type="ECO:0000313" key="12">
    <source>
        <dbReference type="Proteomes" id="UP000515913"/>
    </source>
</evidence>
<evidence type="ECO:0000256" key="7">
    <source>
        <dbReference type="HAMAP-Rule" id="MF_00550"/>
    </source>
</evidence>
<dbReference type="EMBL" id="CP060637">
    <property type="protein sequence ID" value="QNM15647.1"/>
    <property type="molecule type" value="Genomic_DNA"/>
</dbReference>
<evidence type="ECO:0000256" key="8">
    <source>
        <dbReference type="PIRSR" id="PIRSR037215-1"/>
    </source>
</evidence>
<keyword evidence="7" id="KW-0963">Cytoplasm</keyword>
<keyword evidence="5 7" id="KW-0862">Zinc</keyword>
<dbReference type="AlphaFoldDB" id="A0A7G9GXW5"/>
<gene>
    <name evidence="7 11" type="primary">pepT</name>
    <name evidence="11" type="ORF">H9Q81_02055</name>
</gene>
<evidence type="ECO:0000256" key="9">
    <source>
        <dbReference type="PIRSR" id="PIRSR037215-2"/>
    </source>
</evidence>
<dbReference type="InterPro" id="IPR011650">
    <property type="entry name" value="Peptidase_M20_dimer"/>
</dbReference>
<protein>
    <recommendedName>
        <fullName evidence="7">Peptidase T</fullName>
        <ecNumber evidence="7">3.4.11.4</ecNumber>
    </recommendedName>
    <alternativeName>
        <fullName evidence="7">Aminotripeptidase</fullName>
        <shortName evidence="7">Tripeptidase</shortName>
    </alternativeName>
    <alternativeName>
        <fullName evidence="7">Tripeptide aminopeptidase</fullName>
    </alternativeName>
</protein>
<comment type="function">
    <text evidence="7">Cleaves the N-terminal amino acid of tripeptides.</text>
</comment>
<feature type="domain" description="Peptidase M20 dimerisation" evidence="10">
    <location>
        <begin position="208"/>
        <end position="309"/>
    </location>
</feature>
<dbReference type="GO" id="GO:0045148">
    <property type="term" value="F:tripeptide aminopeptidase activity"/>
    <property type="evidence" value="ECO:0007669"/>
    <property type="project" value="UniProtKB-UniRule"/>
</dbReference>
<feature type="binding site" evidence="7 9">
    <location>
        <position position="177"/>
    </location>
    <ligand>
        <name>Zn(2+)</name>
        <dbReference type="ChEBI" id="CHEBI:29105"/>
        <label>2</label>
    </ligand>
</feature>
<dbReference type="InterPro" id="IPR001261">
    <property type="entry name" value="ArgE/DapE_CS"/>
</dbReference>
<evidence type="ECO:0000256" key="1">
    <source>
        <dbReference type="ARBA" id="ARBA00009692"/>
    </source>
</evidence>
<keyword evidence="4 7" id="KW-0378">Hydrolase</keyword>
<keyword evidence="7 11" id="KW-0031">Aminopeptidase</keyword>
<comment type="similarity">
    <text evidence="1 7">Belongs to the peptidase M20B family.</text>
</comment>
<dbReference type="Gene3D" id="3.30.70.360">
    <property type="match status" value="1"/>
</dbReference>
<dbReference type="HAMAP" id="MF_00550">
    <property type="entry name" value="Aminopeptidase_M20"/>
    <property type="match status" value="1"/>
</dbReference>
<sequence>MNSLTKRFIKYITVSTDSNPDSNVCPSSESQWDLAKIIVEDLENIGLEDITLDENCYIMATLPGNCKDKNIPTIGFIAHMDTAPSYNGVGIKPRIVENYDGKDIILNSEENIILSPNDFGHLKNYIGKDLIVTDGTTLLGADDKAGITEIIEAVKYLKEHPEIKHGDIRIGFTPDEEIGRGANYFDVEKFNCKFAYTIDGGEIGELEYENFNAASATIKIVGRDIHPGSAKNAMINSLMIAMELNSMLPVEQRPEYTENYEGFYLLDELKGDVENTIMKYIIRDHSMKKFNEKKTLIKNAVEYLKLKYKDAKIEIEVKDSYYNMREKIEPVMEIIDIVKKSMEEIGITPNIKPIRGGTDGARLSYKGLPCPNIFTGGHNFHGKFEYIPIQSMEKARDLIIKIAENVAKD</sequence>
<dbReference type="PANTHER" id="PTHR42994:SF1">
    <property type="entry name" value="PEPTIDASE T"/>
    <property type="match status" value="1"/>
</dbReference>
<evidence type="ECO:0000256" key="2">
    <source>
        <dbReference type="ARBA" id="ARBA00022670"/>
    </source>
</evidence>
<name>A0A7G9GXW5_9FUSO</name>
<evidence type="ECO:0000256" key="3">
    <source>
        <dbReference type="ARBA" id="ARBA00022723"/>
    </source>
</evidence>
<reference evidence="11 12" key="1">
    <citation type="submission" date="2020-08" db="EMBL/GenBank/DDBJ databases">
        <authorList>
            <person name="Liu C."/>
            <person name="Sun Q."/>
        </authorList>
    </citation>
    <scope>NUCLEOTIDE SEQUENCE [LARGE SCALE GENOMIC DNA]</scope>
    <source>
        <strain evidence="11 12">NSJ-57</strain>
    </source>
</reference>
<dbReference type="GO" id="GO:0005829">
    <property type="term" value="C:cytosol"/>
    <property type="evidence" value="ECO:0007669"/>
    <property type="project" value="TreeGrafter"/>
</dbReference>
<accession>A0A7G9GXW5</accession>
<dbReference type="Gene3D" id="3.40.630.10">
    <property type="entry name" value="Zn peptidases"/>
    <property type="match status" value="1"/>
</dbReference>
<proteinExistence type="inferred from homology"/>
<dbReference type="InterPro" id="IPR002933">
    <property type="entry name" value="Peptidase_M20"/>
</dbReference>
<organism evidence="11 12">
    <name type="scientific">Fusobacterium hominis</name>
    <dbReference type="NCBI Taxonomy" id="2764326"/>
    <lineage>
        <taxon>Bacteria</taxon>
        <taxon>Fusobacteriati</taxon>
        <taxon>Fusobacteriota</taxon>
        <taxon>Fusobacteriia</taxon>
        <taxon>Fusobacteriales</taxon>
        <taxon>Fusobacteriaceae</taxon>
        <taxon>Fusobacterium</taxon>
    </lineage>
</organism>
<dbReference type="NCBIfam" id="NF003976">
    <property type="entry name" value="PRK05469.1"/>
    <property type="match status" value="1"/>
</dbReference>
<evidence type="ECO:0000313" key="11">
    <source>
        <dbReference type="EMBL" id="QNM15647.1"/>
    </source>
</evidence>
<keyword evidence="2 7" id="KW-0645">Protease</keyword>
<feature type="active site" evidence="7 8">
    <location>
        <position position="81"/>
    </location>
</feature>
<dbReference type="PROSITE" id="PS00758">
    <property type="entry name" value="ARGE_DAPE_CPG2_1"/>
    <property type="match status" value="1"/>
</dbReference>
<dbReference type="InterPro" id="IPR036264">
    <property type="entry name" value="Bact_exopeptidase_dim_dom"/>
</dbReference>
<feature type="binding site" evidence="7 9">
    <location>
        <position position="142"/>
    </location>
    <ligand>
        <name>Zn(2+)</name>
        <dbReference type="ChEBI" id="CHEBI:29105"/>
        <label>2</label>
    </ligand>
</feature>
<feature type="binding site" evidence="7 9">
    <location>
        <position position="142"/>
    </location>
    <ligand>
        <name>Zn(2+)</name>
        <dbReference type="ChEBI" id="CHEBI:29105"/>
        <label>1</label>
    </ligand>
</feature>
<dbReference type="GO" id="GO:0006508">
    <property type="term" value="P:proteolysis"/>
    <property type="evidence" value="ECO:0007669"/>
    <property type="project" value="UniProtKB-UniRule"/>
</dbReference>
<dbReference type="KEGG" id="fho:H9Q81_02055"/>